<gene>
    <name evidence="19 21" type="primary">murB</name>
    <name evidence="21" type="ORF">J3359_01040</name>
</gene>
<dbReference type="InterPro" id="IPR036318">
    <property type="entry name" value="FAD-bd_PCMH-like_sf"/>
</dbReference>
<feature type="domain" description="FAD-binding PCMH-type" evidence="20">
    <location>
        <begin position="17"/>
        <end position="184"/>
    </location>
</feature>
<keyword evidence="16 19" id="KW-0961">Cell wall biogenesis/degradation</keyword>
<dbReference type="EC" id="1.3.1.98" evidence="5 19"/>
<dbReference type="GO" id="GO:0071555">
    <property type="term" value="P:cell wall organization"/>
    <property type="evidence" value="ECO:0007669"/>
    <property type="project" value="UniProtKB-KW"/>
</dbReference>
<evidence type="ECO:0000256" key="10">
    <source>
        <dbReference type="ARBA" id="ARBA00022827"/>
    </source>
</evidence>
<evidence type="ECO:0000256" key="14">
    <source>
        <dbReference type="ARBA" id="ARBA00023002"/>
    </source>
</evidence>
<evidence type="ECO:0000256" key="15">
    <source>
        <dbReference type="ARBA" id="ARBA00023306"/>
    </source>
</evidence>
<dbReference type="NCBIfam" id="NF010478">
    <property type="entry name" value="PRK13903.1"/>
    <property type="match status" value="1"/>
</dbReference>
<evidence type="ECO:0000256" key="12">
    <source>
        <dbReference type="ARBA" id="ARBA00022960"/>
    </source>
</evidence>
<proteinExistence type="inferred from homology"/>
<evidence type="ECO:0000256" key="19">
    <source>
        <dbReference type="HAMAP-Rule" id="MF_00037"/>
    </source>
</evidence>
<evidence type="ECO:0000256" key="18">
    <source>
        <dbReference type="ARBA" id="ARBA00048914"/>
    </source>
</evidence>
<keyword evidence="12 19" id="KW-0133">Cell shape</keyword>
<evidence type="ECO:0000256" key="4">
    <source>
        <dbReference type="ARBA" id="ARBA00004752"/>
    </source>
</evidence>
<accession>A0A975H9G9</accession>
<dbReference type="InterPro" id="IPR011601">
    <property type="entry name" value="MurB_C"/>
</dbReference>
<evidence type="ECO:0000256" key="3">
    <source>
        <dbReference type="ARBA" id="ARBA00004496"/>
    </source>
</evidence>
<dbReference type="PROSITE" id="PS51387">
    <property type="entry name" value="FAD_PCMH"/>
    <property type="match status" value="1"/>
</dbReference>
<dbReference type="RefSeq" id="WP_208078891.1">
    <property type="nucleotide sequence ID" value="NZ_CP071869.1"/>
</dbReference>
<evidence type="ECO:0000313" key="21">
    <source>
        <dbReference type="EMBL" id="QTE22890.1"/>
    </source>
</evidence>
<dbReference type="GO" id="GO:0009252">
    <property type="term" value="P:peptidoglycan biosynthetic process"/>
    <property type="evidence" value="ECO:0007669"/>
    <property type="project" value="UniProtKB-UniRule"/>
</dbReference>
<dbReference type="Gene3D" id="3.30.43.10">
    <property type="entry name" value="Uridine Diphospho-n-acetylenolpyruvylglucosamine Reductase, domain 2"/>
    <property type="match status" value="1"/>
</dbReference>
<keyword evidence="8 19" id="KW-0132">Cell division</keyword>
<evidence type="ECO:0000256" key="1">
    <source>
        <dbReference type="ARBA" id="ARBA00001974"/>
    </source>
</evidence>
<dbReference type="SUPFAM" id="SSF56176">
    <property type="entry name" value="FAD-binding/transporter-associated domain-like"/>
    <property type="match status" value="1"/>
</dbReference>
<dbReference type="InterPro" id="IPR016166">
    <property type="entry name" value="FAD-bd_PCMH"/>
</dbReference>
<dbReference type="PANTHER" id="PTHR21071">
    <property type="entry name" value="UDP-N-ACETYLENOLPYRUVOYLGLUCOSAMINE REDUCTASE"/>
    <property type="match status" value="1"/>
</dbReference>
<dbReference type="Pfam" id="PF02873">
    <property type="entry name" value="MurB_C"/>
    <property type="match status" value="1"/>
</dbReference>
<dbReference type="GO" id="GO:0005829">
    <property type="term" value="C:cytosol"/>
    <property type="evidence" value="ECO:0007669"/>
    <property type="project" value="TreeGrafter"/>
</dbReference>
<evidence type="ECO:0000256" key="17">
    <source>
        <dbReference type="ARBA" id="ARBA00031026"/>
    </source>
</evidence>
<dbReference type="NCBIfam" id="NF000755">
    <property type="entry name" value="PRK00046.1"/>
    <property type="match status" value="1"/>
</dbReference>
<dbReference type="InterPro" id="IPR006094">
    <property type="entry name" value="Oxid_FAD_bind_N"/>
</dbReference>
<dbReference type="NCBIfam" id="TIGR00179">
    <property type="entry name" value="murB"/>
    <property type="match status" value="1"/>
</dbReference>
<name>A0A975H9G9_9FLAO</name>
<evidence type="ECO:0000256" key="13">
    <source>
        <dbReference type="ARBA" id="ARBA00022984"/>
    </source>
</evidence>
<keyword evidence="13 19" id="KW-0573">Peptidoglycan synthesis</keyword>
<dbReference type="GO" id="GO:0008360">
    <property type="term" value="P:regulation of cell shape"/>
    <property type="evidence" value="ECO:0007669"/>
    <property type="project" value="UniProtKB-KW"/>
</dbReference>
<dbReference type="EMBL" id="CP071869">
    <property type="protein sequence ID" value="QTE22890.1"/>
    <property type="molecule type" value="Genomic_DNA"/>
</dbReference>
<organism evidence="21 22">
    <name type="scientific">Polaribacter cellanae</name>
    <dbReference type="NCBI Taxonomy" id="2818493"/>
    <lineage>
        <taxon>Bacteria</taxon>
        <taxon>Pseudomonadati</taxon>
        <taxon>Bacteroidota</taxon>
        <taxon>Flavobacteriia</taxon>
        <taxon>Flavobacteriales</taxon>
        <taxon>Flavobacteriaceae</taxon>
    </lineage>
</organism>
<feature type="active site" evidence="19">
    <location>
        <position position="338"/>
    </location>
</feature>
<sequence>MKVQQNISLKNYNTFGISTNAKRFVSISSYYDLQQLIKVEKDLFLISGGSNMLLTKDIEKLVVHIDMKGISIDNEDDNFVYITVNAGENWHEFVLFCIAENYGGIENLSLIPGNVGTCPIQNIGAYGVEVKDTIIKVEAIEIETGKRVTFSNKDCEFGYRNSIFKNKLKGKVILTAVSFKLTKKKHQLNTSYGAIEAELASKNIRKPTLKDISDAVIAIRKSKLPDPKEIGNSGSFFKNPVISKEQFLKLQKEYPNIPFYEIKPFDCAQGDITYKVPAGWLVEQSGFKGKRFGDAGVHEKQALVLVNYGNASGEEIYALAKKIQKKISKKFRIPLEIEVNVI</sequence>
<dbReference type="Proteomes" id="UP000663920">
    <property type="component" value="Chromosome"/>
</dbReference>
<dbReference type="InterPro" id="IPR003170">
    <property type="entry name" value="MurB"/>
</dbReference>
<dbReference type="Pfam" id="PF01565">
    <property type="entry name" value="FAD_binding_4"/>
    <property type="match status" value="1"/>
</dbReference>
<keyword evidence="22" id="KW-1185">Reference proteome</keyword>
<dbReference type="GO" id="GO:0071949">
    <property type="term" value="F:FAD binding"/>
    <property type="evidence" value="ECO:0007669"/>
    <property type="project" value="InterPro"/>
</dbReference>
<dbReference type="GO" id="GO:0008762">
    <property type="term" value="F:UDP-N-acetylmuramate dehydrogenase activity"/>
    <property type="evidence" value="ECO:0007669"/>
    <property type="project" value="UniProtKB-UniRule"/>
</dbReference>
<evidence type="ECO:0000256" key="16">
    <source>
        <dbReference type="ARBA" id="ARBA00023316"/>
    </source>
</evidence>
<keyword evidence="11 19" id="KW-0521">NADP</keyword>
<keyword evidence="15 19" id="KW-0131">Cell cycle</keyword>
<evidence type="ECO:0000256" key="8">
    <source>
        <dbReference type="ARBA" id="ARBA00022618"/>
    </source>
</evidence>
<comment type="cofactor">
    <cofactor evidence="1 19">
        <name>FAD</name>
        <dbReference type="ChEBI" id="CHEBI:57692"/>
    </cofactor>
</comment>
<evidence type="ECO:0000256" key="7">
    <source>
        <dbReference type="ARBA" id="ARBA00022490"/>
    </source>
</evidence>
<keyword evidence="14 19" id="KW-0560">Oxidoreductase</keyword>
<dbReference type="InterPro" id="IPR036635">
    <property type="entry name" value="MurB_C_sf"/>
</dbReference>
<comment type="pathway">
    <text evidence="4 19">Cell wall biogenesis; peptidoglycan biosynthesis.</text>
</comment>
<evidence type="ECO:0000256" key="5">
    <source>
        <dbReference type="ARBA" id="ARBA00012518"/>
    </source>
</evidence>
<dbReference type="Gene3D" id="3.90.78.10">
    <property type="entry name" value="UDP-N-acetylenolpyruvoylglucosamine reductase, C-terminal domain"/>
    <property type="match status" value="1"/>
</dbReference>
<dbReference type="AlphaFoldDB" id="A0A975H9G9"/>
<protein>
    <recommendedName>
        <fullName evidence="6 19">UDP-N-acetylenolpyruvoylglucosamine reductase</fullName>
        <ecNumber evidence="5 19">1.3.1.98</ecNumber>
    </recommendedName>
    <alternativeName>
        <fullName evidence="17 19">UDP-N-acetylmuramate dehydrogenase</fullName>
    </alternativeName>
</protein>
<dbReference type="GO" id="GO:0051301">
    <property type="term" value="P:cell division"/>
    <property type="evidence" value="ECO:0007669"/>
    <property type="project" value="UniProtKB-KW"/>
</dbReference>
<evidence type="ECO:0000256" key="6">
    <source>
        <dbReference type="ARBA" id="ARBA00015188"/>
    </source>
</evidence>
<feature type="active site" description="Proton donor" evidence="19">
    <location>
        <position position="235"/>
    </location>
</feature>
<dbReference type="Gene3D" id="3.30.465.10">
    <property type="match status" value="1"/>
</dbReference>
<dbReference type="PANTHER" id="PTHR21071:SF4">
    <property type="entry name" value="UDP-N-ACETYLENOLPYRUVOYLGLUCOSAMINE REDUCTASE"/>
    <property type="match status" value="1"/>
</dbReference>
<dbReference type="KEGG" id="pcea:J3359_01040"/>
<comment type="similarity">
    <text evidence="19">Belongs to the MurB family.</text>
</comment>
<dbReference type="HAMAP" id="MF_00037">
    <property type="entry name" value="MurB"/>
    <property type="match status" value="1"/>
</dbReference>
<keyword evidence="9 19" id="KW-0285">Flavoprotein</keyword>
<comment type="subcellular location">
    <subcellularLocation>
        <location evidence="3 19">Cytoplasm</location>
    </subcellularLocation>
</comment>
<keyword evidence="7 19" id="KW-0963">Cytoplasm</keyword>
<dbReference type="InterPro" id="IPR016167">
    <property type="entry name" value="FAD-bd_PCMH_sub1"/>
</dbReference>
<dbReference type="SUPFAM" id="SSF56194">
    <property type="entry name" value="Uridine diphospho-N-Acetylenolpyruvylglucosamine reductase, MurB, C-terminal domain"/>
    <property type="match status" value="1"/>
</dbReference>
<keyword evidence="10 19" id="KW-0274">FAD</keyword>
<reference evidence="21 22" key="1">
    <citation type="submission" date="2021-03" db="EMBL/GenBank/DDBJ databases">
        <title>Complete genome of Polaribacter_sp.SM13.</title>
        <authorList>
            <person name="Jeong S.W."/>
            <person name="Bae J.W."/>
        </authorList>
    </citation>
    <scope>NUCLEOTIDE SEQUENCE [LARGE SCALE GENOMIC DNA]</scope>
    <source>
        <strain evidence="21 22">SM13</strain>
    </source>
</reference>
<comment type="catalytic activity">
    <reaction evidence="18 19">
        <text>UDP-N-acetyl-alpha-D-muramate + NADP(+) = UDP-N-acetyl-3-O-(1-carboxyvinyl)-alpha-D-glucosamine + NADPH + H(+)</text>
        <dbReference type="Rhea" id="RHEA:12248"/>
        <dbReference type="ChEBI" id="CHEBI:15378"/>
        <dbReference type="ChEBI" id="CHEBI:57783"/>
        <dbReference type="ChEBI" id="CHEBI:58349"/>
        <dbReference type="ChEBI" id="CHEBI:68483"/>
        <dbReference type="ChEBI" id="CHEBI:70757"/>
        <dbReference type="EC" id="1.3.1.98"/>
    </reaction>
</comment>
<dbReference type="InterPro" id="IPR016169">
    <property type="entry name" value="FAD-bd_PCMH_sub2"/>
</dbReference>
<evidence type="ECO:0000256" key="11">
    <source>
        <dbReference type="ARBA" id="ARBA00022857"/>
    </source>
</evidence>
<evidence type="ECO:0000256" key="9">
    <source>
        <dbReference type="ARBA" id="ARBA00022630"/>
    </source>
</evidence>
<evidence type="ECO:0000256" key="2">
    <source>
        <dbReference type="ARBA" id="ARBA00003921"/>
    </source>
</evidence>
<comment type="function">
    <text evidence="2 19">Cell wall formation.</text>
</comment>
<evidence type="ECO:0000313" key="22">
    <source>
        <dbReference type="Proteomes" id="UP000663920"/>
    </source>
</evidence>
<evidence type="ECO:0000259" key="20">
    <source>
        <dbReference type="PROSITE" id="PS51387"/>
    </source>
</evidence>
<feature type="active site" evidence="19">
    <location>
        <position position="160"/>
    </location>
</feature>